<protein>
    <submittedName>
        <fullName evidence="2">DUF2235 domain-containing protein</fullName>
    </submittedName>
</protein>
<dbReference type="RefSeq" id="WP_231060449.1">
    <property type="nucleotide sequence ID" value="NZ_JAJNOC010000011.1"/>
</dbReference>
<accession>A0ABS8QBN1</accession>
<evidence type="ECO:0000259" key="1">
    <source>
        <dbReference type="Pfam" id="PF09994"/>
    </source>
</evidence>
<dbReference type="Gene3D" id="3.40.50.1820">
    <property type="entry name" value="alpha/beta hydrolase"/>
    <property type="match status" value="1"/>
</dbReference>
<dbReference type="SUPFAM" id="SSF53474">
    <property type="entry name" value="alpha/beta-Hydrolases"/>
    <property type="match status" value="1"/>
</dbReference>
<comment type="caution">
    <text evidence="2">The sequence shown here is derived from an EMBL/GenBank/DDBJ whole genome shotgun (WGS) entry which is preliminary data.</text>
</comment>
<proteinExistence type="predicted"/>
<name>A0ABS8QBN1_9BURK</name>
<gene>
    <name evidence="2" type="ORF">LQ564_22990</name>
</gene>
<dbReference type="Pfam" id="PF09994">
    <property type="entry name" value="T6SS_Tle1-like_cat"/>
    <property type="match status" value="1"/>
</dbReference>
<dbReference type="EMBL" id="JAJNOC010000011">
    <property type="protein sequence ID" value="MCD2519173.1"/>
    <property type="molecule type" value="Genomic_DNA"/>
</dbReference>
<dbReference type="InterPro" id="IPR018712">
    <property type="entry name" value="Tle1-like_cat"/>
</dbReference>
<sequence>MKLIVCCDGTWNTPDQQDGGVAAPTNVVRIANALDRGAGQLVYYHPGVGTGESWWDRMIGGGTGTGLSRNIMSAYEWLCQQYDPQRDDDICLFGFSRGAYTARSVVGFINCAGLLDARSLGREKGTAAVYDAIGQLYHRVYRGKGDLGQIRAAIGEDYFHNRRDDKVPIRFLGVWDTVGALGIPDDLGVLDLLDDPDDHLFHDTELSDNVATARHALAMDEVRKSFQPTLWTNAHPDLKQLWFPGVHSDVGGGYREKGLADGALKWMIDEAKLAGLAFNSGILAQITPDYHDMLHDSCSGLFGMLPTQPRNVPSMRQHPELYHGSARQRHEDPPIHQYPYRQPHVAPGAQATEITVFARQQWNPTGLWLEAGREYVFSATGEWVDGPVPCGPGGGQDGKFHLGELGHVAGDFLGKIETGFQKLLGNPNRRLRFTARHKNFPWFSLVGAVANGRGEVNGVPEAHEAFLIGEGCRFRPQRSGYFYAYSNDAFNCYANNKGYVTLKVSV</sequence>
<dbReference type="InterPro" id="IPR029058">
    <property type="entry name" value="AB_hydrolase_fold"/>
</dbReference>
<dbReference type="Gene3D" id="2.60.120.430">
    <property type="entry name" value="Galactose-binding lectin"/>
    <property type="match status" value="1"/>
</dbReference>
<reference evidence="2" key="1">
    <citation type="submission" date="2021-11" db="EMBL/GenBank/DDBJ databases">
        <title>The complete genome of Massilia sp sp. G4R7.</title>
        <authorList>
            <person name="Liu L."/>
            <person name="Yue J."/>
            <person name="Yuan J."/>
            <person name="Yang F."/>
            <person name="Li L."/>
        </authorList>
    </citation>
    <scope>NUCLEOTIDE SEQUENCE</scope>
    <source>
        <strain evidence="2">G4R7</strain>
    </source>
</reference>
<evidence type="ECO:0000313" key="2">
    <source>
        <dbReference type="EMBL" id="MCD2519173.1"/>
    </source>
</evidence>
<keyword evidence="3" id="KW-1185">Reference proteome</keyword>
<dbReference type="Proteomes" id="UP001179361">
    <property type="component" value="Unassembled WGS sequence"/>
</dbReference>
<evidence type="ECO:0000313" key="3">
    <source>
        <dbReference type="Proteomes" id="UP001179361"/>
    </source>
</evidence>
<dbReference type="PANTHER" id="PTHR33840:SF1">
    <property type="entry name" value="TLE1 PHOSPHOLIPASE DOMAIN-CONTAINING PROTEIN"/>
    <property type="match status" value="1"/>
</dbReference>
<organism evidence="2 3">
    <name type="scientific">Massilia phyllostachyos</name>
    <dbReference type="NCBI Taxonomy" id="2898585"/>
    <lineage>
        <taxon>Bacteria</taxon>
        <taxon>Pseudomonadati</taxon>
        <taxon>Pseudomonadota</taxon>
        <taxon>Betaproteobacteria</taxon>
        <taxon>Burkholderiales</taxon>
        <taxon>Oxalobacteraceae</taxon>
        <taxon>Telluria group</taxon>
        <taxon>Massilia</taxon>
    </lineage>
</organism>
<feature type="domain" description="T6SS Phospholipase effector Tle1-like catalytic" evidence="1">
    <location>
        <begin position="2"/>
        <end position="270"/>
    </location>
</feature>
<dbReference type="PANTHER" id="PTHR33840">
    <property type="match status" value="1"/>
</dbReference>